<proteinExistence type="inferred from homology"/>
<comment type="similarity">
    <text evidence="2">In the central section; belongs to the CRISPR-associated helicase Cas3 family.</text>
</comment>
<evidence type="ECO:0000313" key="13">
    <source>
        <dbReference type="Proteomes" id="UP000331127"/>
    </source>
</evidence>
<evidence type="ECO:0000259" key="10">
    <source>
        <dbReference type="PROSITE" id="PS51192"/>
    </source>
</evidence>
<keyword evidence="8" id="KW-0067">ATP-binding</keyword>
<dbReference type="Proteomes" id="UP000331127">
    <property type="component" value="Unassembled WGS sequence"/>
</dbReference>
<dbReference type="SMART" id="SM00490">
    <property type="entry name" value="HELICc"/>
    <property type="match status" value="1"/>
</dbReference>
<comment type="similarity">
    <text evidence="1">In the N-terminal section; belongs to the CRISPR-associated nuclease Cas3-HD family.</text>
</comment>
<dbReference type="InterPro" id="IPR027417">
    <property type="entry name" value="P-loop_NTPase"/>
</dbReference>
<dbReference type="InterPro" id="IPR014001">
    <property type="entry name" value="Helicase_ATP-bd"/>
</dbReference>
<dbReference type="GO" id="GO:0016787">
    <property type="term" value="F:hydrolase activity"/>
    <property type="evidence" value="ECO:0007669"/>
    <property type="project" value="UniProtKB-KW"/>
</dbReference>
<dbReference type="PROSITE" id="PS51192">
    <property type="entry name" value="HELICASE_ATP_BIND_1"/>
    <property type="match status" value="1"/>
</dbReference>
<keyword evidence="7" id="KW-0347">Helicase</keyword>
<dbReference type="InterPro" id="IPR001650">
    <property type="entry name" value="Helicase_C-like"/>
</dbReference>
<dbReference type="Gene3D" id="3.40.50.300">
    <property type="entry name" value="P-loop containing nucleotide triphosphate hydrolases"/>
    <property type="match status" value="2"/>
</dbReference>
<dbReference type="GO" id="GO:0051607">
    <property type="term" value="P:defense response to virus"/>
    <property type="evidence" value="ECO:0007669"/>
    <property type="project" value="UniProtKB-KW"/>
</dbReference>
<accession>A0A5M3WF72</accession>
<dbReference type="Pfam" id="PF00270">
    <property type="entry name" value="DEAD"/>
    <property type="match status" value="1"/>
</dbReference>
<evidence type="ECO:0000256" key="6">
    <source>
        <dbReference type="ARBA" id="ARBA00022801"/>
    </source>
</evidence>
<evidence type="ECO:0000256" key="9">
    <source>
        <dbReference type="ARBA" id="ARBA00023118"/>
    </source>
</evidence>
<evidence type="ECO:0000256" key="1">
    <source>
        <dbReference type="ARBA" id="ARBA00006847"/>
    </source>
</evidence>
<protein>
    <recommendedName>
        <fullName evidence="14">CRISPR-associated helicase/endonuclease Cas3</fullName>
    </recommendedName>
</protein>
<sequence length="815" mass="88912">MRDAPQSDAFNEFVARAIGEARAPYPYQVRLAQEGLPDLLRVPTGAGKTLAAVLPWLWRTYELPEVTPRRLVYVLPLRTLVEQTAREVAGWLFNLGKRASHEPEGASDEDEVILQVLMGGADRQDDAWQLAPDKRAILIGTQDMVLSRALMRGYAQTRARWPISYAFLHADTQWVLDETQLLGPALPTSAQLQGLRDKLGTAAPTRSMWMSATLAEDGLSTVDHDVSSLRTVELSAEDRTGPLAKRLKATRTIERLDLPADSKSYPAALARALIERHRPGTRTIAVLNTVERATAVCEAVRKTDPQADVVLIHSRFRPSERKTLMDLVTADPPPAGRIVISTQVLEAGVDITSRTLFTEVAPWSSIVQRAGRCNRGGEYIMACLLWGRPPKGRDPAAPYQEDDVQAAADALGELEGIAVTSTQLQRRAVKQVPELHAVLRRRDLLQLFDTMPDLTGADIDVSPWIRDGDDTGVFVAWRDWSSSGGQPAQDEPLPLRTELCPAPIADVKKLATPDSGARQMWVRDRVGGNWRRGFRADVVPGAVLLANASAGGYDPVLGWAPGSRTPVAPVPAVDDAGEEGPAEGDALGDDGLSHELPWVGLAQHLEDVETEVATVVGQLSVPGLTAAQIAAAGLAGRYHDLGKCHEVFQVTLRKSGPNPPPGLLAKSPDMGVRHSRRYLRHELVSALMLTHPECRLLDGRQERDLIVYLVAAHHGKVRISVRSVQDEAMKTPPLLLGVADGDLTPAFDPTPGEHLEMLTLSTSSLRIGAADGDSWTTRAVALRDRRDLGPFRLAYLEALVRIADMRVSKAYREGR</sequence>
<evidence type="ECO:0000259" key="11">
    <source>
        <dbReference type="PROSITE" id="PS51643"/>
    </source>
</evidence>
<keyword evidence="6" id="KW-0378">Hydrolase</keyword>
<evidence type="ECO:0008006" key="14">
    <source>
        <dbReference type="Google" id="ProtNLM"/>
    </source>
</evidence>
<dbReference type="AlphaFoldDB" id="A0A5M3WF72"/>
<evidence type="ECO:0000256" key="7">
    <source>
        <dbReference type="ARBA" id="ARBA00022806"/>
    </source>
</evidence>
<dbReference type="GO" id="GO:0004518">
    <property type="term" value="F:nuclease activity"/>
    <property type="evidence" value="ECO:0007669"/>
    <property type="project" value="UniProtKB-KW"/>
</dbReference>
<dbReference type="InterPro" id="IPR006474">
    <property type="entry name" value="Helicase_Cas3_CRISPR-ass_core"/>
</dbReference>
<dbReference type="GO" id="GO:0003676">
    <property type="term" value="F:nucleic acid binding"/>
    <property type="evidence" value="ECO:0007669"/>
    <property type="project" value="InterPro"/>
</dbReference>
<dbReference type="Pfam" id="PF18019">
    <property type="entry name" value="Cas3_HD"/>
    <property type="match status" value="1"/>
</dbReference>
<dbReference type="PROSITE" id="PS51643">
    <property type="entry name" value="HD_CAS3"/>
    <property type="match status" value="1"/>
</dbReference>
<evidence type="ECO:0000256" key="8">
    <source>
        <dbReference type="ARBA" id="ARBA00022840"/>
    </source>
</evidence>
<keyword evidence="13" id="KW-1185">Reference proteome</keyword>
<dbReference type="InterPro" id="IPR006483">
    <property type="entry name" value="CRISPR-assoc_Cas3_HD"/>
</dbReference>
<feature type="domain" description="Helicase ATP-binding" evidence="10">
    <location>
        <begin position="29"/>
        <end position="232"/>
    </location>
</feature>
<dbReference type="InterPro" id="IPR011545">
    <property type="entry name" value="DEAD/DEAH_box_helicase_dom"/>
</dbReference>
<dbReference type="Pfam" id="PF22590">
    <property type="entry name" value="Cas3-like_C_2"/>
    <property type="match status" value="1"/>
</dbReference>
<evidence type="ECO:0000256" key="5">
    <source>
        <dbReference type="ARBA" id="ARBA00022741"/>
    </source>
</evidence>
<dbReference type="InterPro" id="IPR054712">
    <property type="entry name" value="Cas3-like_dom"/>
</dbReference>
<dbReference type="GO" id="GO:0004386">
    <property type="term" value="F:helicase activity"/>
    <property type="evidence" value="ECO:0007669"/>
    <property type="project" value="UniProtKB-KW"/>
</dbReference>
<dbReference type="PANTHER" id="PTHR24031">
    <property type="entry name" value="RNA HELICASE"/>
    <property type="match status" value="1"/>
</dbReference>
<keyword evidence="3" id="KW-0540">Nuclease</keyword>
<name>A0A5M3WF72_9ACTN</name>
<feature type="domain" description="HD Cas3-type" evidence="11">
    <location>
        <begin position="594"/>
        <end position="807"/>
    </location>
</feature>
<dbReference type="RefSeq" id="WP_155353323.1">
    <property type="nucleotide sequence ID" value="NZ_BAAAHL010000041.1"/>
</dbReference>
<dbReference type="SUPFAM" id="SSF52540">
    <property type="entry name" value="P-loop containing nucleoside triphosphate hydrolases"/>
    <property type="match status" value="1"/>
</dbReference>
<keyword evidence="5" id="KW-0547">Nucleotide-binding</keyword>
<comment type="caution">
    <text evidence="12">The sequence shown here is derived from an EMBL/GenBank/DDBJ whole genome shotgun (WGS) entry which is preliminary data.</text>
</comment>
<keyword evidence="9" id="KW-0051">Antiviral defense</keyword>
<dbReference type="EMBL" id="BLAE01000007">
    <property type="protein sequence ID" value="GES07624.1"/>
    <property type="molecule type" value="Genomic_DNA"/>
</dbReference>
<keyword evidence="4" id="KW-0479">Metal-binding</keyword>
<evidence type="ECO:0000313" key="12">
    <source>
        <dbReference type="EMBL" id="GES07624.1"/>
    </source>
</evidence>
<dbReference type="GO" id="GO:0005524">
    <property type="term" value="F:ATP binding"/>
    <property type="evidence" value="ECO:0007669"/>
    <property type="project" value="UniProtKB-KW"/>
</dbReference>
<dbReference type="NCBIfam" id="TIGR01587">
    <property type="entry name" value="cas3_core"/>
    <property type="match status" value="1"/>
</dbReference>
<dbReference type="SMART" id="SM00487">
    <property type="entry name" value="DEXDc"/>
    <property type="match status" value="1"/>
</dbReference>
<reference evidence="12 13" key="1">
    <citation type="submission" date="2019-10" db="EMBL/GenBank/DDBJ databases">
        <title>Whole genome shotgun sequence of Acrocarpospora macrocephala NBRC 16266.</title>
        <authorList>
            <person name="Ichikawa N."/>
            <person name="Kimura A."/>
            <person name="Kitahashi Y."/>
            <person name="Komaki H."/>
            <person name="Oguchi A."/>
        </authorList>
    </citation>
    <scope>NUCLEOTIDE SEQUENCE [LARGE SCALE GENOMIC DNA]</scope>
    <source>
        <strain evidence="12 13">NBRC 16266</strain>
    </source>
</reference>
<organism evidence="12 13">
    <name type="scientific">Acrocarpospora macrocephala</name>
    <dbReference type="NCBI Taxonomy" id="150177"/>
    <lineage>
        <taxon>Bacteria</taxon>
        <taxon>Bacillati</taxon>
        <taxon>Actinomycetota</taxon>
        <taxon>Actinomycetes</taxon>
        <taxon>Streptosporangiales</taxon>
        <taxon>Streptosporangiaceae</taxon>
        <taxon>Acrocarpospora</taxon>
    </lineage>
</organism>
<dbReference type="InterPro" id="IPR038257">
    <property type="entry name" value="CRISPR-assoc_Cas3_HD_sf"/>
</dbReference>
<dbReference type="GO" id="GO:0046872">
    <property type="term" value="F:metal ion binding"/>
    <property type="evidence" value="ECO:0007669"/>
    <property type="project" value="UniProtKB-KW"/>
</dbReference>
<evidence type="ECO:0000256" key="3">
    <source>
        <dbReference type="ARBA" id="ARBA00022722"/>
    </source>
</evidence>
<gene>
    <name evidence="12" type="ORF">Amac_012190</name>
</gene>
<evidence type="ECO:0000256" key="2">
    <source>
        <dbReference type="ARBA" id="ARBA00009046"/>
    </source>
</evidence>
<dbReference type="Gene3D" id="1.10.3210.30">
    <property type="match status" value="1"/>
</dbReference>
<evidence type="ECO:0000256" key="4">
    <source>
        <dbReference type="ARBA" id="ARBA00022723"/>
    </source>
</evidence>
<dbReference type="OrthoDB" id="9810236at2"/>